<proteinExistence type="inferred from homology"/>
<name>A0A183T1Y6_SCHSO</name>
<dbReference type="GO" id="GO:0006896">
    <property type="term" value="P:Golgi to vacuole transport"/>
    <property type="evidence" value="ECO:0007669"/>
    <property type="project" value="TreeGrafter"/>
</dbReference>
<evidence type="ECO:0000256" key="3">
    <source>
        <dbReference type="ARBA" id="ARBA00022448"/>
    </source>
</evidence>
<reference evidence="8 9" key="2">
    <citation type="submission" date="2018-11" db="EMBL/GenBank/DDBJ databases">
        <authorList>
            <consortium name="Pathogen Informatics"/>
        </authorList>
    </citation>
    <scope>NUCLEOTIDE SEQUENCE [LARGE SCALE GENOMIC DNA]</scope>
    <source>
        <strain evidence="8 9">NST_G2</strain>
    </source>
</reference>
<organism evidence="10">
    <name type="scientific">Schistocephalus solidus</name>
    <name type="common">Tapeworm</name>
    <dbReference type="NCBI Taxonomy" id="70667"/>
    <lineage>
        <taxon>Eukaryota</taxon>
        <taxon>Metazoa</taxon>
        <taxon>Spiralia</taxon>
        <taxon>Lophotrochozoa</taxon>
        <taxon>Platyhelminthes</taxon>
        <taxon>Cestoda</taxon>
        <taxon>Eucestoda</taxon>
        <taxon>Diphyllobothriidea</taxon>
        <taxon>Diphyllobothriidae</taxon>
        <taxon>Schistocephalus</taxon>
    </lineage>
</organism>
<dbReference type="AlphaFoldDB" id="A0A183T1Y6"/>
<dbReference type="GO" id="GO:0042147">
    <property type="term" value="P:retrograde transport, endosome to Golgi"/>
    <property type="evidence" value="ECO:0007669"/>
    <property type="project" value="InterPro"/>
</dbReference>
<protein>
    <submittedName>
        <fullName evidence="10">Vps54 domain-containing protein</fullName>
    </submittedName>
</protein>
<dbReference type="EMBL" id="UYSU01035903">
    <property type="protein sequence ID" value="VDL96869.1"/>
    <property type="molecule type" value="Genomic_DNA"/>
</dbReference>
<evidence type="ECO:0000256" key="6">
    <source>
        <dbReference type="ARBA" id="ARBA00023054"/>
    </source>
</evidence>
<evidence type="ECO:0000259" key="7">
    <source>
        <dbReference type="Pfam" id="PF07928"/>
    </source>
</evidence>
<dbReference type="WBParaSite" id="SSLN_0001088901-mRNA-1">
    <property type="protein sequence ID" value="SSLN_0001088901-mRNA-1"/>
    <property type="gene ID" value="SSLN_0001088901"/>
</dbReference>
<keyword evidence="5" id="KW-0333">Golgi apparatus</keyword>
<comment type="subcellular location">
    <subcellularLocation>
        <location evidence="1">Golgi apparatus</location>
        <location evidence="1">trans-Golgi network</location>
    </subcellularLocation>
</comment>
<accession>A0A183T1Y6</accession>
<feature type="domain" description="Vacuolar protein sorting-associated protein 54 C-terminal" evidence="7">
    <location>
        <begin position="253"/>
        <end position="350"/>
    </location>
</feature>
<dbReference type="PANTHER" id="PTHR12965:SF0">
    <property type="entry name" value="VACUOLAR PROTEIN SORTING-ASSOCIATED PROTEIN 54"/>
    <property type="match status" value="1"/>
</dbReference>
<dbReference type="OrthoDB" id="10259024at2759"/>
<keyword evidence="4" id="KW-0653">Protein transport</keyword>
<keyword evidence="3" id="KW-0813">Transport</keyword>
<evidence type="ECO:0000313" key="10">
    <source>
        <dbReference type="WBParaSite" id="SSLN_0001088901-mRNA-1"/>
    </source>
</evidence>
<dbReference type="InterPro" id="IPR012501">
    <property type="entry name" value="Vps54_C"/>
</dbReference>
<dbReference type="PANTHER" id="PTHR12965">
    <property type="entry name" value="VACUOLAR PROTEIN SORTING 54"/>
    <property type="match status" value="1"/>
</dbReference>
<evidence type="ECO:0000256" key="5">
    <source>
        <dbReference type="ARBA" id="ARBA00023034"/>
    </source>
</evidence>
<dbReference type="InterPro" id="IPR039745">
    <property type="entry name" value="Vps54"/>
</dbReference>
<sequence length="451" mass="49612">MFINPLQELCSVMSCVSIFEFIWIIICLTLSRKSSTSVAHNNLVASVHSAQPTIQSLLKSNDFCAALDLVSSTQELLSAPDTPSFTCLRHLSAQLTEIARFVQNMVVAEFQAAIQDCLDKKMLLSPSSEAKLSGLALSEDASDVGVDSLQPKSDPADDTVNGIATAAATTVRTVSTSESEQNHLNDGEYLFEFIHFSNLSPRVVDAYSFMPIIYTFRLAFFGGLQVSALSSPSAGLVDTMESKSSPYLTLNRDRYIVVGSVLLLLPLIMDYLRLADQLSQWPSLVRDIQNRLGKLLGVFNSRSCELVLGAGARDLSVLTTISARNLALVCRSLEVILKHVLEWLSYIHTHSDVRYERHFCCLSPLIVFTFLHSNRTHLSQVMDKLTQLLAGRIASKLNAWRVQPPTPSSQLRAICQAMSKLTETTSDVLSLDMLTVRISCPTVAVSVAIFE</sequence>
<dbReference type="GO" id="GO:0019905">
    <property type="term" value="F:syntaxin binding"/>
    <property type="evidence" value="ECO:0007669"/>
    <property type="project" value="TreeGrafter"/>
</dbReference>
<dbReference type="GO" id="GO:0005829">
    <property type="term" value="C:cytosol"/>
    <property type="evidence" value="ECO:0007669"/>
    <property type="project" value="GOC"/>
</dbReference>
<evidence type="ECO:0000256" key="1">
    <source>
        <dbReference type="ARBA" id="ARBA00004601"/>
    </source>
</evidence>
<evidence type="ECO:0000256" key="4">
    <source>
        <dbReference type="ARBA" id="ARBA00022927"/>
    </source>
</evidence>
<keyword evidence="6" id="KW-0175">Coiled coil</keyword>
<dbReference type="GO" id="GO:0015031">
    <property type="term" value="P:protein transport"/>
    <property type="evidence" value="ECO:0007669"/>
    <property type="project" value="UniProtKB-KW"/>
</dbReference>
<evidence type="ECO:0000313" key="8">
    <source>
        <dbReference type="EMBL" id="VDL96869.1"/>
    </source>
</evidence>
<comment type="similarity">
    <text evidence="2">Belongs to the VPS54 family.</text>
</comment>
<gene>
    <name evidence="8" type="ORF">SSLN_LOCUS10484</name>
</gene>
<keyword evidence="9" id="KW-1185">Reference proteome</keyword>
<dbReference type="STRING" id="70667.A0A183T1Y6"/>
<dbReference type="GO" id="GO:0000938">
    <property type="term" value="C:GARP complex"/>
    <property type="evidence" value="ECO:0007669"/>
    <property type="project" value="InterPro"/>
</dbReference>
<dbReference type="Proteomes" id="UP000275846">
    <property type="component" value="Unassembled WGS sequence"/>
</dbReference>
<evidence type="ECO:0000256" key="2">
    <source>
        <dbReference type="ARBA" id="ARBA00009150"/>
    </source>
</evidence>
<dbReference type="Pfam" id="PF07928">
    <property type="entry name" value="Vps54"/>
    <property type="match status" value="1"/>
</dbReference>
<evidence type="ECO:0000313" key="9">
    <source>
        <dbReference type="Proteomes" id="UP000275846"/>
    </source>
</evidence>
<reference evidence="10" key="1">
    <citation type="submission" date="2016-06" db="UniProtKB">
        <authorList>
            <consortium name="WormBaseParasite"/>
        </authorList>
    </citation>
    <scope>IDENTIFICATION</scope>
</reference>